<feature type="non-terminal residue" evidence="1">
    <location>
        <position position="52"/>
    </location>
</feature>
<evidence type="ECO:0000313" key="1">
    <source>
        <dbReference type="EMBL" id="CAG8750135.1"/>
    </source>
</evidence>
<dbReference type="Proteomes" id="UP000789901">
    <property type="component" value="Unassembled WGS sequence"/>
</dbReference>
<name>A0ABN7VAF1_GIGMA</name>
<gene>
    <name evidence="1" type="ORF">GMARGA_LOCUS16293</name>
</gene>
<comment type="caution">
    <text evidence="1">The sequence shown here is derived from an EMBL/GenBank/DDBJ whole genome shotgun (WGS) entry which is preliminary data.</text>
</comment>
<evidence type="ECO:0000313" key="2">
    <source>
        <dbReference type="Proteomes" id="UP000789901"/>
    </source>
</evidence>
<organism evidence="1 2">
    <name type="scientific">Gigaspora margarita</name>
    <dbReference type="NCBI Taxonomy" id="4874"/>
    <lineage>
        <taxon>Eukaryota</taxon>
        <taxon>Fungi</taxon>
        <taxon>Fungi incertae sedis</taxon>
        <taxon>Mucoromycota</taxon>
        <taxon>Glomeromycotina</taxon>
        <taxon>Glomeromycetes</taxon>
        <taxon>Diversisporales</taxon>
        <taxon>Gigasporaceae</taxon>
        <taxon>Gigaspora</taxon>
    </lineage>
</organism>
<dbReference type="EMBL" id="CAJVQB010011748">
    <property type="protein sequence ID" value="CAG8750135.1"/>
    <property type="molecule type" value="Genomic_DNA"/>
</dbReference>
<proteinExistence type="predicted"/>
<reference evidence="1 2" key="1">
    <citation type="submission" date="2021-06" db="EMBL/GenBank/DDBJ databases">
        <authorList>
            <person name="Kallberg Y."/>
            <person name="Tangrot J."/>
            <person name="Rosling A."/>
        </authorList>
    </citation>
    <scope>NUCLEOTIDE SEQUENCE [LARGE SCALE GENOMIC DNA]</scope>
    <source>
        <strain evidence="1 2">120-4 pot B 10/14</strain>
    </source>
</reference>
<protein>
    <submittedName>
        <fullName evidence="1">39466_t:CDS:1</fullName>
    </submittedName>
</protein>
<accession>A0ABN7VAF1</accession>
<sequence>PIFTKRPYTQVLVMDTSSKENSSQDLLQQTSSIRLFFEPTTLPDAFATYSTT</sequence>
<keyword evidence="2" id="KW-1185">Reference proteome</keyword>
<feature type="non-terminal residue" evidence="1">
    <location>
        <position position="1"/>
    </location>
</feature>